<keyword evidence="1" id="KW-0175">Coiled coil</keyword>
<dbReference type="AlphaFoldDB" id="A0A1Y3CFD4"/>
<dbReference type="Proteomes" id="UP000242765">
    <property type="component" value="Unassembled WGS sequence"/>
</dbReference>
<comment type="caution">
    <text evidence="2">The sequence shown here is derived from an EMBL/GenBank/DDBJ whole genome shotgun (WGS) entry which is preliminary data.</text>
</comment>
<sequence length="65" mass="7599">MNEFDKWMSTIGLNVIRHANCCRIAFDGGRQSRQVEIDDLQNQLSCCREENKGLLERVNDLNFPR</sequence>
<keyword evidence="3" id="KW-1185">Reference proteome</keyword>
<reference evidence="2 3" key="1">
    <citation type="submission" date="2017-04" db="EMBL/GenBank/DDBJ databases">
        <title>High diversity of culturable Acinetobacter species in natural soil and water ecosystems.</title>
        <authorList>
            <person name="Nemec A."/>
            <person name="Radolfova-Krizova L."/>
        </authorList>
    </citation>
    <scope>NUCLEOTIDE SEQUENCE [LARGE SCALE GENOMIC DNA]</scope>
    <source>
        <strain evidence="2 3">ANC 4999</strain>
    </source>
</reference>
<organism evidence="2 3">
    <name type="scientific">Acinetobacter silvestris</name>
    <dbReference type="NCBI Taxonomy" id="1977882"/>
    <lineage>
        <taxon>Bacteria</taxon>
        <taxon>Pseudomonadati</taxon>
        <taxon>Pseudomonadota</taxon>
        <taxon>Gammaproteobacteria</taxon>
        <taxon>Moraxellales</taxon>
        <taxon>Moraxellaceae</taxon>
        <taxon>Acinetobacter</taxon>
    </lineage>
</organism>
<protein>
    <submittedName>
        <fullName evidence="2">Uncharacterized protein</fullName>
    </submittedName>
</protein>
<name>A0A1Y3CFD4_9GAMM</name>
<evidence type="ECO:0000313" key="3">
    <source>
        <dbReference type="Proteomes" id="UP000242765"/>
    </source>
</evidence>
<accession>A0A1Y3CFD4</accession>
<feature type="coiled-coil region" evidence="1">
    <location>
        <begin position="30"/>
        <end position="57"/>
    </location>
</feature>
<proteinExistence type="predicted"/>
<evidence type="ECO:0000313" key="2">
    <source>
        <dbReference type="EMBL" id="OTG65820.1"/>
    </source>
</evidence>
<evidence type="ECO:0000256" key="1">
    <source>
        <dbReference type="SAM" id="Coils"/>
    </source>
</evidence>
<gene>
    <name evidence="2" type="ORF">B9T28_06365</name>
</gene>
<dbReference type="EMBL" id="NEGB01000003">
    <property type="protein sequence ID" value="OTG65820.1"/>
    <property type="molecule type" value="Genomic_DNA"/>
</dbReference>
<dbReference type="STRING" id="1977882.B9T28_06365"/>